<dbReference type="Proteomes" id="UP000314986">
    <property type="component" value="Unassembled WGS sequence"/>
</dbReference>
<reference evidence="1" key="4">
    <citation type="submission" date="2025-08" db="UniProtKB">
        <authorList>
            <consortium name="Ensembl"/>
        </authorList>
    </citation>
    <scope>IDENTIFICATION</scope>
</reference>
<proteinExistence type="predicted"/>
<sequence>MIKDCSGCSQSLYYEEIGSYSIVPFSSSNSKYMKGQLGKSTS</sequence>
<evidence type="ECO:0000313" key="1">
    <source>
        <dbReference type="Ensembl" id="ENSCMIP00000007071.1"/>
    </source>
</evidence>
<reference evidence="2" key="1">
    <citation type="journal article" date="2006" name="Science">
        <title>Ancient noncoding elements conserved in the human genome.</title>
        <authorList>
            <person name="Venkatesh B."/>
            <person name="Kirkness E.F."/>
            <person name="Loh Y.H."/>
            <person name="Halpern A.L."/>
            <person name="Lee A.P."/>
            <person name="Johnson J."/>
            <person name="Dandona N."/>
            <person name="Viswanathan L.D."/>
            <person name="Tay A."/>
            <person name="Venter J.C."/>
            <person name="Strausberg R.L."/>
            <person name="Brenner S."/>
        </authorList>
    </citation>
    <scope>NUCLEOTIDE SEQUENCE [LARGE SCALE GENOMIC DNA]</scope>
</reference>
<reference evidence="2" key="2">
    <citation type="journal article" date="2007" name="PLoS Biol.">
        <title>Survey sequencing and comparative analysis of the elephant shark (Callorhinchus milii) genome.</title>
        <authorList>
            <person name="Venkatesh B."/>
            <person name="Kirkness E.F."/>
            <person name="Loh Y.H."/>
            <person name="Halpern A.L."/>
            <person name="Lee A.P."/>
            <person name="Johnson J."/>
            <person name="Dandona N."/>
            <person name="Viswanathan L.D."/>
            <person name="Tay A."/>
            <person name="Venter J.C."/>
            <person name="Strausberg R.L."/>
            <person name="Brenner S."/>
        </authorList>
    </citation>
    <scope>NUCLEOTIDE SEQUENCE [LARGE SCALE GENOMIC DNA]</scope>
</reference>
<reference evidence="1" key="5">
    <citation type="submission" date="2025-09" db="UniProtKB">
        <authorList>
            <consortium name="Ensembl"/>
        </authorList>
    </citation>
    <scope>IDENTIFICATION</scope>
</reference>
<reference evidence="2" key="3">
    <citation type="journal article" date="2014" name="Nature">
        <title>Elephant shark genome provides unique insights into gnathostome evolution.</title>
        <authorList>
            <consortium name="International Elephant Shark Genome Sequencing Consortium"/>
            <person name="Venkatesh B."/>
            <person name="Lee A.P."/>
            <person name="Ravi V."/>
            <person name="Maurya A.K."/>
            <person name="Lian M.M."/>
            <person name="Swann J.B."/>
            <person name="Ohta Y."/>
            <person name="Flajnik M.F."/>
            <person name="Sutoh Y."/>
            <person name="Kasahara M."/>
            <person name="Hoon S."/>
            <person name="Gangu V."/>
            <person name="Roy S.W."/>
            <person name="Irimia M."/>
            <person name="Korzh V."/>
            <person name="Kondrychyn I."/>
            <person name="Lim Z.W."/>
            <person name="Tay B.H."/>
            <person name="Tohari S."/>
            <person name="Kong K.W."/>
            <person name="Ho S."/>
            <person name="Lorente-Galdos B."/>
            <person name="Quilez J."/>
            <person name="Marques-Bonet T."/>
            <person name="Raney B.J."/>
            <person name="Ingham P.W."/>
            <person name="Tay A."/>
            <person name="Hillier L.W."/>
            <person name="Minx P."/>
            <person name="Boehm T."/>
            <person name="Wilson R.K."/>
            <person name="Brenner S."/>
            <person name="Warren W.C."/>
        </authorList>
    </citation>
    <scope>NUCLEOTIDE SEQUENCE [LARGE SCALE GENOMIC DNA]</scope>
</reference>
<organism evidence="1 2">
    <name type="scientific">Callorhinchus milii</name>
    <name type="common">Ghost shark</name>
    <dbReference type="NCBI Taxonomy" id="7868"/>
    <lineage>
        <taxon>Eukaryota</taxon>
        <taxon>Metazoa</taxon>
        <taxon>Chordata</taxon>
        <taxon>Craniata</taxon>
        <taxon>Vertebrata</taxon>
        <taxon>Chondrichthyes</taxon>
        <taxon>Holocephali</taxon>
        <taxon>Chimaeriformes</taxon>
        <taxon>Callorhinchidae</taxon>
        <taxon>Callorhinchus</taxon>
    </lineage>
</organism>
<dbReference type="Ensembl" id="ENSCMIT00000007294.1">
    <property type="protein sequence ID" value="ENSCMIP00000007071.1"/>
    <property type="gene ID" value="ENSCMIG00000003941.1"/>
</dbReference>
<evidence type="ECO:0000313" key="2">
    <source>
        <dbReference type="Proteomes" id="UP000314986"/>
    </source>
</evidence>
<accession>A0A4W3GTZ2</accession>
<dbReference type="AlphaFoldDB" id="A0A4W3GTZ2"/>
<name>A0A4W3GTZ2_CALMI</name>
<protein>
    <submittedName>
        <fullName evidence="1">Uncharacterized protein</fullName>
    </submittedName>
</protein>
<keyword evidence="2" id="KW-1185">Reference proteome</keyword>
<dbReference type="Pfam" id="PF15827">
    <property type="entry name" value="UPF0730"/>
    <property type="match status" value="1"/>
</dbReference>
<dbReference type="InParanoid" id="A0A4W3GTZ2"/>